<dbReference type="AlphaFoldDB" id="A0A0V1CAR8"/>
<dbReference type="EMBL" id="JYDR01004026">
    <property type="protein sequence ID" value="KRY46410.1"/>
    <property type="molecule type" value="Genomic_DNA"/>
</dbReference>
<evidence type="ECO:0000313" key="2">
    <source>
        <dbReference type="Proteomes" id="UP000054632"/>
    </source>
</evidence>
<evidence type="ECO:0000313" key="1">
    <source>
        <dbReference type="EMBL" id="KRY46410.1"/>
    </source>
</evidence>
<sequence length="44" mass="5094">MQGNNVLLIHVKLICSCWVFFDSLKLSSIVLVLKLCEYPISRNR</sequence>
<gene>
    <name evidence="1" type="ORF">T4A_8339</name>
</gene>
<name>A0A0V1CAR8_TRIPS</name>
<protein>
    <submittedName>
        <fullName evidence="1">Uncharacterized protein</fullName>
    </submittedName>
</protein>
<reference evidence="1 2" key="1">
    <citation type="submission" date="2015-01" db="EMBL/GenBank/DDBJ databases">
        <title>Evolution of Trichinella species and genotypes.</title>
        <authorList>
            <person name="Korhonen P.K."/>
            <person name="Edoardo P."/>
            <person name="Giuseppe L.R."/>
            <person name="Gasser R.B."/>
        </authorList>
    </citation>
    <scope>NUCLEOTIDE SEQUENCE [LARGE SCALE GENOMIC DNA]</scope>
    <source>
        <strain evidence="1">ISS13</strain>
    </source>
</reference>
<dbReference type="Proteomes" id="UP000054632">
    <property type="component" value="Unassembled WGS sequence"/>
</dbReference>
<accession>A0A0V1CAR8</accession>
<proteinExistence type="predicted"/>
<comment type="caution">
    <text evidence="1">The sequence shown here is derived from an EMBL/GenBank/DDBJ whole genome shotgun (WGS) entry which is preliminary data.</text>
</comment>
<organism evidence="1 2">
    <name type="scientific">Trichinella pseudospiralis</name>
    <name type="common">Parasitic roundworm</name>
    <dbReference type="NCBI Taxonomy" id="6337"/>
    <lineage>
        <taxon>Eukaryota</taxon>
        <taxon>Metazoa</taxon>
        <taxon>Ecdysozoa</taxon>
        <taxon>Nematoda</taxon>
        <taxon>Enoplea</taxon>
        <taxon>Dorylaimia</taxon>
        <taxon>Trichinellida</taxon>
        <taxon>Trichinellidae</taxon>
        <taxon>Trichinella</taxon>
    </lineage>
</organism>